<organism evidence="2">
    <name type="scientific">Grosmannia clavigera (strain kw1407 / UAMH 11150)</name>
    <name type="common">Blue stain fungus</name>
    <name type="synonym">Graphiocladiella clavigera</name>
    <dbReference type="NCBI Taxonomy" id="655863"/>
    <lineage>
        <taxon>Eukaryota</taxon>
        <taxon>Fungi</taxon>
        <taxon>Dikarya</taxon>
        <taxon>Ascomycota</taxon>
        <taxon>Pezizomycotina</taxon>
        <taxon>Sordariomycetes</taxon>
        <taxon>Sordariomycetidae</taxon>
        <taxon>Ophiostomatales</taxon>
        <taxon>Ophiostomataceae</taxon>
        <taxon>Leptographium</taxon>
    </lineage>
</organism>
<dbReference type="PANTHER" id="PTHR40616">
    <property type="entry name" value="LINALOOL DEHYDRATASE_ISOMERASE DOMAIN-CONTAINING PROTEIN"/>
    <property type="match status" value="1"/>
</dbReference>
<accession>F0XAW9</accession>
<reference evidence="1 2" key="1">
    <citation type="journal article" date="2011" name="Proc. Natl. Acad. Sci. U.S.A.">
        <title>Genome and transcriptome analyses of the mountain pine beetle-fungal symbiont Grosmannia clavigera, a lodgepole pine pathogen.</title>
        <authorList>
            <person name="DiGuistini S."/>
            <person name="Wang Y."/>
            <person name="Liao N.Y."/>
            <person name="Taylor G."/>
            <person name="Tanguay P."/>
            <person name="Feau N."/>
            <person name="Henrissat B."/>
            <person name="Chan S.K."/>
            <person name="Hesse-Orce U."/>
            <person name="Alamouti S.M."/>
            <person name="Tsui C.K.M."/>
            <person name="Docking R.T."/>
            <person name="Levasseur A."/>
            <person name="Haridas S."/>
            <person name="Robertson G."/>
            <person name="Birol I."/>
            <person name="Holt R.A."/>
            <person name="Marra M.A."/>
            <person name="Hamelin R.C."/>
            <person name="Hirst M."/>
            <person name="Jones S.J.M."/>
            <person name="Bohlmann J."/>
            <person name="Breuil C."/>
        </authorList>
    </citation>
    <scope>NUCLEOTIDE SEQUENCE [LARGE SCALE GENOMIC DNA]</scope>
    <source>
        <strain evidence="2">kw1407 / UAMH 11150</strain>
    </source>
</reference>
<sequence>MCIFLFLLPRSTDLDSWSAESISLRVVPDAVEPPEIAAATGHRLLRYLPGCCGYHAAKLSPIVQDMFDGEMRFLDRLYDKTAGYLYNFYYPLAAGPHETRSSVWFAVGLLQRNSGDDRTNAVKIINNVIAGQEKNVSAQWYGDYTVYPEQPTVGSRSYDPVIYNSWDPNWRGFIGTALIVIYEEFGHLIGRDVQELIVESLYNNSIGDSYRVGGVDGDNLYPSYSNPSLMRAVVTGWSGRMCNDSNMTAAGEAYAQEIIDLFNLNNTLSEFNVPTYYGVSLTALTLWAKYLPSSSVMAQNGPRMVADIWTAFGDFYNAQLQNLAGPWDRSYGYDMNKYVAIMSLHIWSLVGRQHVFGLGSVDTSEDPWLLTHADDGEFVPLIAVLSDFHRSLVPASVIQSLTVFPGEHTVHRQAYTPPFDLDVRNISTWLSADLTIGADSYNQTVVGGASQDSNSFSPAIVHWHRNATAQQAASVGYFSLHPSQSSMQARVGPGALNLTYPAGNASSSFTFVVASNPLGTKRDVTGLADIDGVSVSILSGSTVNPVPEVAFCGLVGGTCSLIHNFEFWNLTFIMPANSTELPQLNLHFDLV</sequence>
<dbReference type="eggNOG" id="ENOG502RH0W">
    <property type="taxonomic scope" value="Eukaryota"/>
</dbReference>
<protein>
    <submittedName>
        <fullName evidence="1">Uncharacterized protein</fullName>
    </submittedName>
</protein>
<dbReference type="InParanoid" id="F0XAW9"/>
<dbReference type="HOGENOM" id="CLU_023528_0_0_1"/>
<gene>
    <name evidence="1" type="ORF">CMQ_1808</name>
</gene>
<dbReference type="PANTHER" id="PTHR40616:SF1">
    <property type="entry name" value="LINALOOL DEHYDRATASE_ISOMERASE DOMAIN-CONTAINING PROTEIN"/>
    <property type="match status" value="1"/>
</dbReference>
<dbReference type="RefSeq" id="XP_014174654.1">
    <property type="nucleotide sequence ID" value="XM_014319179.1"/>
</dbReference>
<evidence type="ECO:0000313" key="2">
    <source>
        <dbReference type="Proteomes" id="UP000007796"/>
    </source>
</evidence>
<name>F0XAW9_GROCL</name>
<keyword evidence="2" id="KW-1185">Reference proteome</keyword>
<dbReference type="Proteomes" id="UP000007796">
    <property type="component" value="Unassembled WGS sequence"/>
</dbReference>
<dbReference type="OrthoDB" id="2580323at2759"/>
<dbReference type="EMBL" id="GL629747">
    <property type="protein sequence ID" value="EFX05172.1"/>
    <property type="molecule type" value="Genomic_DNA"/>
</dbReference>
<evidence type="ECO:0000313" key="1">
    <source>
        <dbReference type="EMBL" id="EFX05172.1"/>
    </source>
</evidence>
<dbReference type="AlphaFoldDB" id="F0XAW9"/>
<proteinExistence type="predicted"/>
<dbReference type="GeneID" id="25974727"/>